<feature type="chain" id="PRO_5045678768" evidence="8">
    <location>
        <begin position="34"/>
        <end position="723"/>
    </location>
</feature>
<evidence type="ECO:0000256" key="6">
    <source>
        <dbReference type="SAM" id="MobiDB-lite"/>
    </source>
</evidence>
<dbReference type="PANTHER" id="PTHR45706:SF4">
    <property type="entry name" value="TYROSINE-PROTEIN PHOSPHATASE"/>
    <property type="match status" value="1"/>
</dbReference>
<evidence type="ECO:0000313" key="10">
    <source>
        <dbReference type="EMBL" id="MBM7635498.1"/>
    </source>
</evidence>
<evidence type="ECO:0000259" key="9">
    <source>
        <dbReference type="PROSITE" id="PS50847"/>
    </source>
</evidence>
<dbReference type="SUPFAM" id="SSF49401">
    <property type="entry name" value="Bacterial adhesins"/>
    <property type="match status" value="2"/>
</dbReference>
<dbReference type="Pfam" id="PF17961">
    <property type="entry name" value="Big_8"/>
    <property type="match status" value="1"/>
</dbReference>
<evidence type="ECO:0000256" key="5">
    <source>
        <dbReference type="ARBA" id="ARBA00023088"/>
    </source>
</evidence>
<keyword evidence="3" id="KW-0964">Secreted</keyword>
<dbReference type="Gene3D" id="2.60.40.1280">
    <property type="match status" value="1"/>
</dbReference>
<reference evidence="10 11" key="1">
    <citation type="submission" date="2021-01" db="EMBL/GenBank/DDBJ databases">
        <title>Genomic Encyclopedia of Type Strains, Phase IV (KMG-IV): sequencing the most valuable type-strain genomes for metagenomic binning, comparative biology and taxonomic classification.</title>
        <authorList>
            <person name="Goeker M."/>
        </authorList>
    </citation>
    <scope>NUCLEOTIDE SEQUENCE [LARGE SCALE GENOMIC DNA]</scope>
    <source>
        <strain evidence="10 11">DSM 27513</strain>
    </source>
</reference>
<sequence>MKSQLFHLYRIISIAVLLGFGAVLAFGSQTVSADTVDVNTNMTLKKTDGTEVTTADTINQYTVLYLDVTFDLPNNIVHERDTTAITIPSELELIHDAKFEVKDSEDNVVADAVADKDKNIITLTYRKYVEEHSDVSFELSASTNVNMSVVKEEKTYPISFDVNGKTVYNTEVTYKESVGHDSKDEVFHKYSYLSDDSKTMNYVIRVNAAGNTYSDAVINDTLKTAGLYYNPSSFKISKGDWQINDNGELSLSDASDVTSEYSVNVNDSKTAFSINLGDISEGFEITYSVDISYTPVHNEELSNYANLSAKQKVVAEKTNTFVYQSLDGSANGYNYTLNLQKTDEDGNPLPGAEFTVVRKATGQVVADVTTDDKGQIQVNNLLRDDYVVTEVNAPEGYLKADPVTISGEDFDHTSLATSLTVSDKKIQKTSVSGTKTWDDSDNIDGIRPESITVNLLANGKLVDTQKVSESDNWKYQFSDLPKTDSDGKEIAYTISEEDVAGYVATVDGYDLKNSHTPETTTTASTTSTTTTEEPTTESTTSTTTTEEPTTESTTSTTTTEEPTTSTTTTEEPTTASTTSTTTTEEPTTESTTSTTTTEEPTTASTTSTTTTEESTTASTTSTTTTEEPTTESTTSTTTTEEPTTESTTNTTTTEEPTTASTTSTTTTVVPPKGGSNNGGNSGSGVKQALKSVLPNTGEKATAWISILGLLIIAASIYVYRRKS</sequence>
<dbReference type="InterPro" id="IPR041033">
    <property type="entry name" value="SpaA_PFL_dom_1"/>
</dbReference>
<name>A0ABS2PJ94_9STRE</name>
<feature type="region of interest" description="Disordered" evidence="6">
    <location>
        <begin position="510"/>
        <end position="684"/>
    </location>
</feature>
<accession>A0ABS2PJ94</accession>
<dbReference type="InterPro" id="IPR011252">
    <property type="entry name" value="Fibrogen-bd_dom1"/>
</dbReference>
<keyword evidence="5" id="KW-0572">Peptidoglycan-anchor</keyword>
<dbReference type="InterPro" id="IPR019931">
    <property type="entry name" value="LPXTG_anchor"/>
</dbReference>
<keyword evidence="4 8" id="KW-0732">Signal</keyword>
<evidence type="ECO:0000256" key="3">
    <source>
        <dbReference type="ARBA" id="ARBA00022525"/>
    </source>
</evidence>
<keyword evidence="11" id="KW-1185">Reference proteome</keyword>
<dbReference type="PANTHER" id="PTHR45706">
    <property type="entry name" value="TYROSINE-PROTEIN PHOSPHATASE"/>
    <property type="match status" value="1"/>
</dbReference>
<dbReference type="Pfam" id="PF05738">
    <property type="entry name" value="Cna_B"/>
    <property type="match status" value="1"/>
</dbReference>
<evidence type="ECO:0000256" key="4">
    <source>
        <dbReference type="ARBA" id="ARBA00022729"/>
    </source>
</evidence>
<dbReference type="InterPro" id="IPR013783">
    <property type="entry name" value="Ig-like_fold"/>
</dbReference>
<evidence type="ECO:0000256" key="1">
    <source>
        <dbReference type="ARBA" id="ARBA00004168"/>
    </source>
</evidence>
<feature type="compositionally biased region" description="Low complexity" evidence="6">
    <location>
        <begin position="516"/>
        <end position="667"/>
    </location>
</feature>
<keyword evidence="2" id="KW-0134">Cell wall</keyword>
<comment type="caution">
    <text evidence="10">The sequence shown here is derived from an EMBL/GenBank/DDBJ whole genome shotgun (WGS) entry which is preliminary data.</text>
</comment>
<feature type="transmembrane region" description="Helical" evidence="7">
    <location>
        <begin position="700"/>
        <end position="719"/>
    </location>
</feature>
<dbReference type="SUPFAM" id="SSF49478">
    <property type="entry name" value="Cna protein B-type domain"/>
    <property type="match status" value="2"/>
</dbReference>
<comment type="subcellular location">
    <subcellularLocation>
        <location evidence="1">Secreted</location>
        <location evidence="1">Cell wall</location>
        <topology evidence="1">Peptidoglycan-anchor</topology>
    </subcellularLocation>
</comment>
<evidence type="ECO:0000256" key="2">
    <source>
        <dbReference type="ARBA" id="ARBA00022512"/>
    </source>
</evidence>
<keyword evidence="7" id="KW-0472">Membrane</keyword>
<evidence type="ECO:0000313" key="11">
    <source>
        <dbReference type="Proteomes" id="UP000809081"/>
    </source>
</evidence>
<dbReference type="InterPro" id="IPR008454">
    <property type="entry name" value="Collagen-bd_Cna-like_B-typ_dom"/>
</dbReference>
<dbReference type="NCBIfam" id="TIGR01167">
    <property type="entry name" value="LPXTG_anchor"/>
    <property type="match status" value="1"/>
</dbReference>
<dbReference type="RefSeq" id="WP_205016444.1">
    <property type="nucleotide sequence ID" value="NZ_JAFBEI010000004.1"/>
</dbReference>
<dbReference type="Pfam" id="PF00746">
    <property type="entry name" value="Gram_pos_anchor"/>
    <property type="match status" value="1"/>
</dbReference>
<dbReference type="EMBL" id="JAFBEI010000004">
    <property type="protein sequence ID" value="MBM7635498.1"/>
    <property type="molecule type" value="Genomic_DNA"/>
</dbReference>
<dbReference type="Gene3D" id="2.60.40.10">
    <property type="entry name" value="Immunoglobulins"/>
    <property type="match status" value="1"/>
</dbReference>
<dbReference type="CDD" id="cd00222">
    <property type="entry name" value="CollagenBindB"/>
    <property type="match status" value="1"/>
</dbReference>
<dbReference type="Pfam" id="PF17802">
    <property type="entry name" value="SpaA"/>
    <property type="match status" value="1"/>
</dbReference>
<keyword evidence="7" id="KW-0812">Transmembrane</keyword>
<dbReference type="Proteomes" id="UP000809081">
    <property type="component" value="Unassembled WGS sequence"/>
</dbReference>
<evidence type="ECO:0000256" key="8">
    <source>
        <dbReference type="SAM" id="SignalP"/>
    </source>
</evidence>
<proteinExistence type="predicted"/>
<feature type="signal peptide" evidence="8">
    <location>
        <begin position="1"/>
        <end position="33"/>
    </location>
</feature>
<evidence type="ECO:0000256" key="7">
    <source>
        <dbReference type="SAM" id="Phobius"/>
    </source>
</evidence>
<protein>
    <submittedName>
        <fullName evidence="10">LPXTG-motif cell wall-anchored protein</fullName>
    </submittedName>
</protein>
<dbReference type="InterPro" id="IPR041171">
    <property type="entry name" value="SDR_Ig"/>
</dbReference>
<feature type="domain" description="Gram-positive cocci surface proteins LPxTG" evidence="9">
    <location>
        <begin position="693"/>
        <end position="723"/>
    </location>
</feature>
<organism evidence="10 11">
    <name type="scientific">Streptococcus saliviloxodontae</name>
    <dbReference type="NCBI Taxonomy" id="1349416"/>
    <lineage>
        <taxon>Bacteria</taxon>
        <taxon>Bacillati</taxon>
        <taxon>Bacillota</taxon>
        <taxon>Bacilli</taxon>
        <taxon>Lactobacillales</taxon>
        <taxon>Streptococcaceae</taxon>
        <taxon>Streptococcus</taxon>
    </lineage>
</organism>
<gene>
    <name evidence="10" type="ORF">JOC31_000290</name>
</gene>
<dbReference type="Gene3D" id="2.60.40.1140">
    <property type="entry name" value="Collagen-binding surface protein Cna, B-type domain"/>
    <property type="match status" value="1"/>
</dbReference>
<keyword evidence="7" id="KW-1133">Transmembrane helix</keyword>
<dbReference type="InterPro" id="IPR008966">
    <property type="entry name" value="Adhesion_dom_sf"/>
</dbReference>
<dbReference type="Gene3D" id="2.60.40.740">
    <property type="match status" value="1"/>
</dbReference>
<dbReference type="PROSITE" id="PS50847">
    <property type="entry name" value="GRAM_POS_ANCHORING"/>
    <property type="match status" value="1"/>
</dbReference>